<dbReference type="InterPro" id="IPR036249">
    <property type="entry name" value="Thioredoxin-like_sf"/>
</dbReference>
<evidence type="ECO:0000313" key="1">
    <source>
        <dbReference type="EMBL" id="TZE80703.1"/>
    </source>
</evidence>
<evidence type="ECO:0000313" key="2">
    <source>
        <dbReference type="Proteomes" id="UP000322976"/>
    </source>
</evidence>
<dbReference type="AlphaFoldDB" id="A0A5D8QB05"/>
<reference evidence="1 2" key="1">
    <citation type="submission" date="2019-08" db="EMBL/GenBank/DDBJ databases">
        <title>Calorimonas adulescens gen. nov., sp. nov., an anaerobic thermophilic bacterium from Sakhalin hot spring.</title>
        <authorList>
            <person name="Khomyakova M.A."/>
            <person name="Merkel A.Y."/>
            <person name="Novikov A."/>
            <person name="Bonch-Osmolovskaya E.A."/>
            <person name="Slobodkin A.I."/>
        </authorList>
    </citation>
    <scope>NUCLEOTIDE SEQUENCE [LARGE SCALE GENOMIC DNA]</scope>
    <source>
        <strain evidence="1 2">A05MB</strain>
    </source>
</reference>
<dbReference type="Pfam" id="PF14595">
    <property type="entry name" value="Thioredoxin_9"/>
    <property type="match status" value="1"/>
</dbReference>
<dbReference type="CDD" id="cd01659">
    <property type="entry name" value="TRX_superfamily"/>
    <property type="match status" value="1"/>
</dbReference>
<organism evidence="1 2">
    <name type="scientific">Calorimonas adulescens</name>
    <dbReference type="NCBI Taxonomy" id="2606906"/>
    <lineage>
        <taxon>Bacteria</taxon>
        <taxon>Bacillati</taxon>
        <taxon>Bacillota</taxon>
        <taxon>Clostridia</taxon>
        <taxon>Thermoanaerobacterales</taxon>
        <taxon>Thermoanaerobacteraceae</taxon>
        <taxon>Calorimonas</taxon>
    </lineage>
</organism>
<protein>
    <submittedName>
        <fullName evidence="1">Thioredoxin family protein</fullName>
    </submittedName>
</protein>
<dbReference type="RefSeq" id="WP_149546279.1">
    <property type="nucleotide sequence ID" value="NZ_VTPS01000026.1"/>
</dbReference>
<proteinExistence type="predicted"/>
<dbReference type="Proteomes" id="UP000322976">
    <property type="component" value="Unassembled WGS sequence"/>
</dbReference>
<keyword evidence="2" id="KW-1185">Reference proteome</keyword>
<name>A0A5D8QB05_9THEO</name>
<comment type="caution">
    <text evidence="1">The sequence shown here is derived from an EMBL/GenBank/DDBJ whole genome shotgun (WGS) entry which is preliminary data.</text>
</comment>
<dbReference type="EMBL" id="VTPS01000026">
    <property type="protein sequence ID" value="TZE80703.1"/>
    <property type="molecule type" value="Genomic_DNA"/>
</dbReference>
<accession>A0A5D8QB05</accession>
<dbReference type="Gene3D" id="3.40.30.10">
    <property type="entry name" value="Glutaredoxin"/>
    <property type="match status" value="1"/>
</dbReference>
<sequence>MCSLKNLFIKGMTYEEFISSLTENKRNKFKSVSIEIETFDSPVKHVLAFAEGWCPDCQHNLPILKAITERFGIELKIVPKENNEYFMEDFIEDGQARIPTFVFMDDNFNIVGSWVERPKTVKQLWKGETDIKERYLNGEFDSEIINEIVNILK</sequence>
<dbReference type="SUPFAM" id="SSF52833">
    <property type="entry name" value="Thioredoxin-like"/>
    <property type="match status" value="1"/>
</dbReference>
<gene>
    <name evidence="1" type="ORF">FWJ32_12380</name>
</gene>